<protein>
    <submittedName>
        <fullName evidence="2">Uncharacterized protein</fullName>
    </submittedName>
</protein>
<proteinExistence type="predicted"/>
<dbReference type="Proteomes" id="UP000248423">
    <property type="component" value="Unassembled WGS sequence"/>
</dbReference>
<gene>
    <name evidence="2" type="ORF">BO78DRAFT_44529</name>
</gene>
<dbReference type="AlphaFoldDB" id="A0A319DRP6"/>
<feature type="transmembrane region" description="Helical" evidence="1">
    <location>
        <begin position="12"/>
        <end position="30"/>
    </location>
</feature>
<keyword evidence="1" id="KW-1133">Transmembrane helix</keyword>
<evidence type="ECO:0000313" key="2">
    <source>
        <dbReference type="EMBL" id="PYI00396.1"/>
    </source>
</evidence>
<name>A0A319DRP6_ASPSB</name>
<feature type="transmembrane region" description="Helical" evidence="1">
    <location>
        <begin position="36"/>
        <end position="56"/>
    </location>
</feature>
<evidence type="ECO:0000256" key="1">
    <source>
        <dbReference type="SAM" id="Phobius"/>
    </source>
</evidence>
<accession>A0A319DRP6</accession>
<dbReference type="EMBL" id="KZ826454">
    <property type="protein sequence ID" value="PYI00396.1"/>
    <property type="molecule type" value="Genomic_DNA"/>
</dbReference>
<sequence>MFLHRFHVVRRRFLRFSYGVMGLLFSLHDSVQCLRSVYACLALNVSVCCFPFGYCFSREAVLTRLFLLPRIENEAGT</sequence>
<keyword evidence="1" id="KW-0812">Transmembrane</keyword>
<keyword evidence="1" id="KW-0472">Membrane</keyword>
<dbReference type="VEuPathDB" id="FungiDB:BO78DRAFT_44529"/>
<evidence type="ECO:0000313" key="3">
    <source>
        <dbReference type="Proteomes" id="UP000248423"/>
    </source>
</evidence>
<keyword evidence="3" id="KW-1185">Reference proteome</keyword>
<reference evidence="2 3" key="1">
    <citation type="submission" date="2018-02" db="EMBL/GenBank/DDBJ databases">
        <title>The genomes of Aspergillus section Nigri reveals drivers in fungal speciation.</title>
        <authorList>
            <consortium name="DOE Joint Genome Institute"/>
            <person name="Vesth T.C."/>
            <person name="Nybo J."/>
            <person name="Theobald S."/>
            <person name="Brandl J."/>
            <person name="Frisvad J.C."/>
            <person name="Nielsen K.F."/>
            <person name="Lyhne E.K."/>
            <person name="Kogle M.E."/>
            <person name="Kuo A."/>
            <person name="Riley R."/>
            <person name="Clum A."/>
            <person name="Nolan M."/>
            <person name="Lipzen A."/>
            <person name="Salamov A."/>
            <person name="Henrissat B."/>
            <person name="Wiebenga A."/>
            <person name="De vries R.P."/>
            <person name="Grigoriev I.V."/>
            <person name="Mortensen U.H."/>
            <person name="Andersen M.R."/>
            <person name="Baker S.E."/>
        </authorList>
    </citation>
    <scope>NUCLEOTIDE SEQUENCE [LARGE SCALE GENOMIC DNA]</scope>
    <source>
        <strain evidence="2 3">CBS 121057</strain>
    </source>
</reference>
<organism evidence="2 3">
    <name type="scientific">Aspergillus sclerotiicarbonarius (strain CBS 121057 / IBT 28362)</name>
    <dbReference type="NCBI Taxonomy" id="1448318"/>
    <lineage>
        <taxon>Eukaryota</taxon>
        <taxon>Fungi</taxon>
        <taxon>Dikarya</taxon>
        <taxon>Ascomycota</taxon>
        <taxon>Pezizomycotina</taxon>
        <taxon>Eurotiomycetes</taxon>
        <taxon>Eurotiomycetidae</taxon>
        <taxon>Eurotiales</taxon>
        <taxon>Aspergillaceae</taxon>
        <taxon>Aspergillus</taxon>
        <taxon>Aspergillus subgen. Circumdati</taxon>
    </lineage>
</organism>